<organism evidence="1 2">
    <name type="scientific">Blastococcus brunescens</name>
    <dbReference type="NCBI Taxonomy" id="1564165"/>
    <lineage>
        <taxon>Bacteria</taxon>
        <taxon>Bacillati</taxon>
        <taxon>Actinomycetota</taxon>
        <taxon>Actinomycetes</taxon>
        <taxon>Geodermatophilales</taxon>
        <taxon>Geodermatophilaceae</taxon>
        <taxon>Blastococcus</taxon>
    </lineage>
</organism>
<gene>
    <name evidence="1" type="ORF">U6N30_08100</name>
</gene>
<reference evidence="1 2" key="1">
    <citation type="submission" date="2023-12" db="EMBL/GenBank/DDBJ databases">
        <title>Blastococcus brunescens sp. nov., an actonobacterium isolated from sandstone collected in sahara desert.</title>
        <authorList>
            <person name="Gtari M."/>
            <person name="Ghodhbane F."/>
        </authorList>
    </citation>
    <scope>NUCLEOTIDE SEQUENCE [LARGE SCALE GENOMIC DNA]</scope>
    <source>
        <strain evidence="1 2">BMG 8361</strain>
    </source>
</reference>
<proteinExistence type="predicted"/>
<name>A0ABZ1B6R3_9ACTN</name>
<evidence type="ECO:0008006" key="3">
    <source>
        <dbReference type="Google" id="ProtNLM"/>
    </source>
</evidence>
<dbReference type="Proteomes" id="UP001324287">
    <property type="component" value="Chromosome"/>
</dbReference>
<sequence>MLTRDLDDGRTEILTLSFWKSREVIAGFAGDDISRAVFYPEDDRYLVDREATVTHFEVHPEP</sequence>
<keyword evidence="2" id="KW-1185">Reference proteome</keyword>
<dbReference type="EMBL" id="CP141261">
    <property type="protein sequence ID" value="WRL65543.1"/>
    <property type="molecule type" value="Genomic_DNA"/>
</dbReference>
<evidence type="ECO:0000313" key="2">
    <source>
        <dbReference type="Proteomes" id="UP001324287"/>
    </source>
</evidence>
<accession>A0ABZ1B6R3</accession>
<protein>
    <recommendedName>
        <fullName evidence="3">ABM domain-containing protein</fullName>
    </recommendedName>
</protein>
<dbReference type="RefSeq" id="WP_324276862.1">
    <property type="nucleotide sequence ID" value="NZ_CP141261.1"/>
</dbReference>
<evidence type="ECO:0000313" key="1">
    <source>
        <dbReference type="EMBL" id="WRL65543.1"/>
    </source>
</evidence>